<keyword evidence="1" id="KW-0812">Transmembrane</keyword>
<reference evidence="2 3" key="1">
    <citation type="submission" date="2019-03" db="EMBL/GenBank/DDBJ databases">
        <title>Genomic Encyclopedia of Type Strains, Phase IV (KMG-IV): sequencing the most valuable type-strain genomes for metagenomic binning, comparative biology and taxonomic classification.</title>
        <authorList>
            <person name="Goeker M."/>
        </authorList>
    </citation>
    <scope>NUCLEOTIDE SEQUENCE [LARGE SCALE GENOMIC DNA]</scope>
    <source>
        <strain evidence="2 3">DSM 25894</strain>
    </source>
</reference>
<keyword evidence="1" id="KW-0472">Membrane</keyword>
<feature type="transmembrane region" description="Helical" evidence="1">
    <location>
        <begin position="7"/>
        <end position="27"/>
    </location>
</feature>
<dbReference type="Proteomes" id="UP000294650">
    <property type="component" value="Unassembled WGS sequence"/>
</dbReference>
<organism evidence="2 3">
    <name type="scientific">Melghiribacillus thermohalophilus</name>
    <dbReference type="NCBI Taxonomy" id="1324956"/>
    <lineage>
        <taxon>Bacteria</taxon>
        <taxon>Bacillati</taxon>
        <taxon>Bacillota</taxon>
        <taxon>Bacilli</taxon>
        <taxon>Bacillales</taxon>
        <taxon>Bacillaceae</taxon>
        <taxon>Melghiribacillus</taxon>
    </lineage>
</organism>
<protein>
    <submittedName>
        <fullName evidence="2">Uncharacterized protein</fullName>
    </submittedName>
</protein>
<evidence type="ECO:0000256" key="1">
    <source>
        <dbReference type="SAM" id="Phobius"/>
    </source>
</evidence>
<name>A0A4R3N078_9BACI</name>
<sequence>MNANKKAFLVVLVGLLLIIAGIVWLTYHQLKGDPVQEEAVILAAEEYVKEHFDEPMEVVGSLYDNADLYDEFQYAAKVEPADDPQFQFLVFYHKESDSYQDSYVAEVWEDQLEKDLKPYLEEQFGEVLSLWIYYPKDIGYQLDIALDDIPHYSGQEGYPVVQISLNRKRENKDEQKVNELIDFMKNKLGVKHGNISVDFASGWIKSRGILKEF</sequence>
<proteinExistence type="predicted"/>
<dbReference type="AlphaFoldDB" id="A0A4R3N078"/>
<dbReference type="RefSeq" id="WP_132372257.1">
    <property type="nucleotide sequence ID" value="NZ_SMAN01000015.1"/>
</dbReference>
<keyword evidence="3" id="KW-1185">Reference proteome</keyword>
<dbReference type="OrthoDB" id="2351993at2"/>
<keyword evidence="1" id="KW-1133">Transmembrane helix</keyword>
<comment type="caution">
    <text evidence="2">The sequence shown here is derived from an EMBL/GenBank/DDBJ whole genome shotgun (WGS) entry which is preliminary data.</text>
</comment>
<dbReference type="EMBL" id="SMAN01000015">
    <property type="protein sequence ID" value="TCT19999.1"/>
    <property type="molecule type" value="Genomic_DNA"/>
</dbReference>
<evidence type="ECO:0000313" key="2">
    <source>
        <dbReference type="EMBL" id="TCT19999.1"/>
    </source>
</evidence>
<evidence type="ECO:0000313" key="3">
    <source>
        <dbReference type="Proteomes" id="UP000294650"/>
    </source>
</evidence>
<gene>
    <name evidence="2" type="ORF">EDD68_11550</name>
</gene>
<accession>A0A4R3N078</accession>